<dbReference type="Pfam" id="PF02525">
    <property type="entry name" value="Flavodoxin_2"/>
    <property type="match status" value="1"/>
</dbReference>
<sequence length="196" mass="22558">MKILVVFAHPRPDSLTASMAKRFTAGLTEAGHEFEIADLYAEGFNPILHTIDEPDRSNPNKAYSDEVQREMDRIRASDALAFLFPIWWYSMPAIMKGYIDRVWNYGFAYGTSKLPVQKIRWITMVGETQSQFEKRNYHLMVEHHLNVGLAQYTGVQDTQVHFMYNSYGKFDGSSKEKSEAHFATLLNEAYQIGQAF</sequence>
<evidence type="ECO:0000313" key="4">
    <source>
        <dbReference type="EMBL" id="GED69780.1"/>
    </source>
</evidence>
<dbReference type="Proteomes" id="UP000319578">
    <property type="component" value="Unassembled WGS sequence"/>
</dbReference>
<keyword evidence="7" id="KW-1185">Reference proteome</keyword>
<evidence type="ECO:0000313" key="7">
    <source>
        <dbReference type="Proteomes" id="UP000319578"/>
    </source>
</evidence>
<protein>
    <submittedName>
        <fullName evidence="5">NAD(P)H dehydrogenase</fullName>
    </submittedName>
</protein>
<name>A0A0K9YPU4_9BACL</name>
<reference evidence="4 7" key="3">
    <citation type="submission" date="2019-06" db="EMBL/GenBank/DDBJ databases">
        <title>Whole genome shotgun sequence of Brevibacillus reuszeri NBRC 15719.</title>
        <authorList>
            <person name="Hosoyama A."/>
            <person name="Uohara A."/>
            <person name="Ohji S."/>
            <person name="Ichikawa N."/>
        </authorList>
    </citation>
    <scope>NUCLEOTIDE SEQUENCE [LARGE SCALE GENOMIC DNA]</scope>
    <source>
        <strain evidence="4 7">NBRC 15719</strain>
    </source>
</reference>
<dbReference type="EMBL" id="BJON01000014">
    <property type="protein sequence ID" value="GED69780.1"/>
    <property type="molecule type" value="Genomic_DNA"/>
</dbReference>
<dbReference type="AlphaFoldDB" id="A0A0K9YPU4"/>
<dbReference type="STRING" id="54915.ADS79_17895"/>
<dbReference type="PATRIC" id="fig|54915.3.peg.2661"/>
<organism evidence="5 6">
    <name type="scientific">Brevibacillus reuszeri</name>
    <dbReference type="NCBI Taxonomy" id="54915"/>
    <lineage>
        <taxon>Bacteria</taxon>
        <taxon>Bacillati</taxon>
        <taxon>Bacillota</taxon>
        <taxon>Bacilli</taxon>
        <taxon>Bacillales</taxon>
        <taxon>Paenibacillaceae</taxon>
        <taxon>Brevibacillus</taxon>
    </lineage>
</organism>
<dbReference type="InterPro" id="IPR051545">
    <property type="entry name" value="NAD(P)H_dehydrogenase_qn"/>
</dbReference>
<comment type="similarity">
    <text evidence="1">Belongs to the NAD(P)H dehydrogenase (quinone) family.</text>
</comment>
<evidence type="ECO:0000313" key="6">
    <source>
        <dbReference type="Proteomes" id="UP000036834"/>
    </source>
</evidence>
<dbReference type="SUPFAM" id="SSF52218">
    <property type="entry name" value="Flavoproteins"/>
    <property type="match status" value="1"/>
</dbReference>
<gene>
    <name evidence="5" type="ORF">ADS79_17895</name>
    <name evidence="4" type="ORF">BRE01_34820</name>
</gene>
<dbReference type="Proteomes" id="UP000036834">
    <property type="component" value="Unassembled WGS sequence"/>
</dbReference>
<dbReference type="PANTHER" id="PTHR10204:SF34">
    <property type="entry name" value="NAD(P)H DEHYDROGENASE [QUINONE] 1 ISOFORM 1"/>
    <property type="match status" value="1"/>
</dbReference>
<feature type="domain" description="Flavodoxin-like fold" evidence="3">
    <location>
        <begin position="1"/>
        <end position="171"/>
    </location>
</feature>
<comment type="caution">
    <text evidence="5">The sequence shown here is derived from an EMBL/GenBank/DDBJ whole genome shotgun (WGS) entry which is preliminary data.</text>
</comment>
<evidence type="ECO:0000313" key="5">
    <source>
        <dbReference type="EMBL" id="KNB70739.1"/>
    </source>
</evidence>
<keyword evidence="2" id="KW-0560">Oxidoreductase</keyword>
<evidence type="ECO:0000259" key="3">
    <source>
        <dbReference type="Pfam" id="PF02525"/>
    </source>
</evidence>
<dbReference type="PANTHER" id="PTHR10204">
    <property type="entry name" value="NAD P H OXIDOREDUCTASE-RELATED"/>
    <property type="match status" value="1"/>
</dbReference>
<dbReference type="GO" id="GO:0005829">
    <property type="term" value="C:cytosol"/>
    <property type="evidence" value="ECO:0007669"/>
    <property type="project" value="TreeGrafter"/>
</dbReference>
<dbReference type="InterPro" id="IPR029039">
    <property type="entry name" value="Flavoprotein-like_sf"/>
</dbReference>
<dbReference type="InterPro" id="IPR003680">
    <property type="entry name" value="Flavodoxin_fold"/>
</dbReference>
<evidence type="ECO:0000256" key="1">
    <source>
        <dbReference type="ARBA" id="ARBA00006252"/>
    </source>
</evidence>
<dbReference type="GO" id="GO:0003955">
    <property type="term" value="F:NAD(P)H dehydrogenase (quinone) activity"/>
    <property type="evidence" value="ECO:0007669"/>
    <property type="project" value="TreeGrafter"/>
</dbReference>
<accession>A0A0K9YPU4</accession>
<dbReference type="OrthoDB" id="9798454at2"/>
<evidence type="ECO:0000256" key="2">
    <source>
        <dbReference type="ARBA" id="ARBA00023002"/>
    </source>
</evidence>
<dbReference type="Gene3D" id="3.40.50.360">
    <property type="match status" value="1"/>
</dbReference>
<dbReference type="NCBIfam" id="NF007280">
    <property type="entry name" value="PRK09739.1"/>
    <property type="match status" value="1"/>
</dbReference>
<proteinExistence type="inferred from homology"/>
<dbReference type="EMBL" id="LGIQ01000009">
    <property type="protein sequence ID" value="KNB70739.1"/>
    <property type="molecule type" value="Genomic_DNA"/>
</dbReference>
<dbReference type="RefSeq" id="WP_049739759.1">
    <property type="nucleotide sequence ID" value="NZ_BJON01000014.1"/>
</dbReference>
<reference evidence="6" key="1">
    <citation type="submission" date="2015-07" db="EMBL/GenBank/DDBJ databases">
        <title>Genome sequencing project for genomic taxonomy and phylogenomics of Bacillus-like bacteria.</title>
        <authorList>
            <person name="Liu B."/>
            <person name="Wang J."/>
            <person name="Zhu Y."/>
            <person name="Liu G."/>
            <person name="Chen Q."/>
            <person name="Chen Z."/>
            <person name="Lan J."/>
            <person name="Che J."/>
            <person name="Ge C."/>
            <person name="Shi H."/>
            <person name="Pan Z."/>
            <person name="Liu X."/>
        </authorList>
    </citation>
    <scope>NUCLEOTIDE SEQUENCE [LARGE SCALE GENOMIC DNA]</scope>
    <source>
        <strain evidence="6">DSM 9887</strain>
    </source>
</reference>
<reference evidence="5" key="2">
    <citation type="submission" date="2015-07" db="EMBL/GenBank/DDBJ databases">
        <title>MeaNS - Measles Nucleotide Surveillance Program.</title>
        <authorList>
            <person name="Tran T."/>
            <person name="Druce J."/>
        </authorList>
    </citation>
    <scope>NUCLEOTIDE SEQUENCE</scope>
    <source>
        <strain evidence="5">DSM 9887</strain>
    </source>
</reference>